<comment type="subcellular location">
    <subcellularLocation>
        <location evidence="1">Membrane</location>
        <topology evidence="1">Multi-pass membrane protein</topology>
    </subcellularLocation>
</comment>
<evidence type="ECO:0000256" key="5">
    <source>
        <dbReference type="ARBA" id="ARBA00023136"/>
    </source>
</evidence>
<evidence type="ECO:0000256" key="3">
    <source>
        <dbReference type="ARBA" id="ARBA00022692"/>
    </source>
</evidence>
<evidence type="ECO:0000256" key="7">
    <source>
        <dbReference type="SAM" id="Phobius"/>
    </source>
</evidence>
<feature type="region of interest" description="Disordered" evidence="6">
    <location>
        <begin position="575"/>
        <end position="607"/>
    </location>
</feature>
<dbReference type="GO" id="GO:0045724">
    <property type="term" value="P:positive regulation of cilium assembly"/>
    <property type="evidence" value="ECO:0007669"/>
    <property type="project" value="TreeGrafter"/>
</dbReference>
<name>A0A1B6CG65_9HEMI</name>
<dbReference type="PANTHER" id="PTHR13317:SF4">
    <property type="entry name" value="TRANSMEMBRANE ANTERIOR POSTERIOR TRANSFORMATION PROTEIN 1 HOMOLOG"/>
    <property type="match status" value="1"/>
</dbReference>
<dbReference type="InterPro" id="IPR008010">
    <property type="entry name" value="Tatp1"/>
</dbReference>
<evidence type="ECO:0000313" key="9">
    <source>
        <dbReference type="EMBL" id="JAS13721.1"/>
    </source>
</evidence>
<evidence type="ECO:0000256" key="2">
    <source>
        <dbReference type="ARBA" id="ARBA00008803"/>
    </source>
</evidence>
<proteinExistence type="inferred from homology"/>
<dbReference type="Pfam" id="PF05346">
    <property type="entry name" value="DUF747"/>
    <property type="match status" value="1"/>
</dbReference>
<feature type="transmembrane region" description="Helical" evidence="7">
    <location>
        <begin position="166"/>
        <end position="188"/>
    </location>
</feature>
<organism evidence="8">
    <name type="scientific">Clastoptera arizonana</name>
    <name type="common">Arizona spittle bug</name>
    <dbReference type="NCBI Taxonomy" id="38151"/>
    <lineage>
        <taxon>Eukaryota</taxon>
        <taxon>Metazoa</taxon>
        <taxon>Ecdysozoa</taxon>
        <taxon>Arthropoda</taxon>
        <taxon>Hexapoda</taxon>
        <taxon>Insecta</taxon>
        <taxon>Pterygota</taxon>
        <taxon>Neoptera</taxon>
        <taxon>Paraneoptera</taxon>
        <taxon>Hemiptera</taxon>
        <taxon>Auchenorrhyncha</taxon>
        <taxon>Cercopoidea</taxon>
        <taxon>Clastopteridae</taxon>
        <taxon>Clastoptera</taxon>
    </lineage>
</organism>
<accession>A0A1B6CG65</accession>
<comment type="similarity">
    <text evidence="2">Belongs to the TAPT1 family.</text>
</comment>
<keyword evidence="5 7" id="KW-0472">Membrane</keyword>
<keyword evidence="4 7" id="KW-1133">Transmembrane helix</keyword>
<evidence type="ECO:0000256" key="4">
    <source>
        <dbReference type="ARBA" id="ARBA00022989"/>
    </source>
</evidence>
<dbReference type="EMBL" id="GEDC01024963">
    <property type="protein sequence ID" value="JAS12335.1"/>
    <property type="molecule type" value="Transcribed_RNA"/>
</dbReference>
<evidence type="ECO:0000313" key="8">
    <source>
        <dbReference type="EMBL" id="JAS12335.1"/>
    </source>
</evidence>
<feature type="compositionally biased region" description="Polar residues" evidence="6">
    <location>
        <begin position="575"/>
        <end position="591"/>
    </location>
</feature>
<dbReference type="PANTHER" id="PTHR13317">
    <property type="entry name" value="TRANSMEMBRANE ANTERIOR POSTERIOR TRANSFORMATION PROTEIN 1 HOMOLOG"/>
    <property type="match status" value="1"/>
</dbReference>
<gene>
    <name evidence="8" type="ORF">g.34873</name>
    <name evidence="9" type="ORF">g.34874</name>
</gene>
<reference evidence="8" key="1">
    <citation type="submission" date="2015-12" db="EMBL/GenBank/DDBJ databases">
        <title>De novo transcriptome assembly of four potential Pierce s Disease insect vectors from Arizona vineyards.</title>
        <authorList>
            <person name="Tassone E.E."/>
        </authorList>
    </citation>
    <scope>NUCLEOTIDE SEQUENCE</scope>
</reference>
<feature type="transmembrane region" description="Helical" evidence="7">
    <location>
        <begin position="242"/>
        <end position="267"/>
    </location>
</feature>
<dbReference type="EMBL" id="GEDC01023577">
    <property type="protein sequence ID" value="JAS13721.1"/>
    <property type="molecule type" value="Transcribed_RNA"/>
</dbReference>
<evidence type="ECO:0000256" key="6">
    <source>
        <dbReference type="SAM" id="MobiDB-lite"/>
    </source>
</evidence>
<sequence>MNDIKCEPILNKKIKFRSVSTTEEPLFGGSRIEEVTTPTRLKSKSEHKFKKKDVSSGCENYEKQPSLLGFLGVELTRGYALEHDEEQYSAKREKVYSFMSVPREVEKFMIYGFFQCADSFLFVYTFLPLRFLLAFWAMVTRPIKKCFGLKTKSLLTPAEICDLLKASLLIVCSVLMFNVDTSIMYHLIKSQSVIKLYIFFNMLEVGDRLFSAFGQDIIDALFWTATEPRGKKREHLGLIPHYLFAIVYVFLHAVLVLCQATTLNVAINSNNKALLTIMMSNNFVELKGSVFKKFDKNNLFQVACSDVRERFHLFVLLSIVVLQTMKEYAWKEETLWVMVPDCLMVLISEIIVDWIKHAFITRFNELPVEVYRDYRLSLAYDMAQTRQKNAFTDHSDLVARRMGFIPLPLGVVMVRVLGNAVKIQGGTAITLAALGYCCLASFKILNNILLLGKACDLIYQHQQEKTQQDSLNPIRFNKDSATSPTRPQVIRSPSPGLQRSVTVPGTPEHSKRTEQEVPNEQLTNLVSPAIFSNSAVSITDVCLNEEMLRVGFGAQLESIGEADYECMTRSVPNIQQETDLEIPNTSRSASPSPELGKKRAESEPSIPLLIENEIAEAQTNTGLL</sequence>
<keyword evidence="3 7" id="KW-0812">Transmembrane</keyword>
<dbReference type="GO" id="GO:0036064">
    <property type="term" value="C:ciliary basal body"/>
    <property type="evidence" value="ECO:0007669"/>
    <property type="project" value="TreeGrafter"/>
</dbReference>
<dbReference type="GO" id="GO:0005789">
    <property type="term" value="C:endoplasmic reticulum membrane"/>
    <property type="evidence" value="ECO:0007669"/>
    <property type="project" value="TreeGrafter"/>
</dbReference>
<evidence type="ECO:0008006" key="10">
    <source>
        <dbReference type="Google" id="ProtNLM"/>
    </source>
</evidence>
<dbReference type="AlphaFoldDB" id="A0A1B6CG65"/>
<feature type="region of interest" description="Disordered" evidence="6">
    <location>
        <begin position="469"/>
        <end position="521"/>
    </location>
</feature>
<evidence type="ECO:0000256" key="1">
    <source>
        <dbReference type="ARBA" id="ARBA00004141"/>
    </source>
</evidence>
<protein>
    <recommendedName>
        <fullName evidence="10">TAPT1-like protein</fullName>
    </recommendedName>
</protein>